<dbReference type="InterPro" id="IPR036188">
    <property type="entry name" value="FAD/NAD-bd_sf"/>
</dbReference>
<keyword evidence="1" id="KW-0285">Flavoprotein</keyword>
<dbReference type="Pfam" id="PF01494">
    <property type="entry name" value="FAD_binding_3"/>
    <property type="match status" value="2"/>
</dbReference>
<dbReference type="PANTHER" id="PTHR46720">
    <property type="entry name" value="HYDROXYLASE, PUTATIVE (AFU_ORTHOLOGUE AFUA_3G01460)-RELATED"/>
    <property type="match status" value="1"/>
</dbReference>
<dbReference type="InterPro" id="IPR002938">
    <property type="entry name" value="FAD-bd"/>
</dbReference>
<keyword evidence="2" id="KW-0274">FAD</keyword>
<name>A0A5C3QBS7_9AGAR</name>
<dbReference type="GO" id="GO:0071949">
    <property type="term" value="F:FAD binding"/>
    <property type="evidence" value="ECO:0007669"/>
    <property type="project" value="InterPro"/>
</dbReference>
<feature type="region of interest" description="Disordered" evidence="4">
    <location>
        <begin position="376"/>
        <end position="397"/>
    </location>
</feature>
<dbReference type="STRING" id="1884261.A0A5C3QBS7"/>
<dbReference type="OrthoDB" id="417877at2759"/>
<evidence type="ECO:0000313" key="7">
    <source>
        <dbReference type="Proteomes" id="UP000305067"/>
    </source>
</evidence>
<evidence type="ECO:0000256" key="3">
    <source>
        <dbReference type="ARBA" id="ARBA00023002"/>
    </source>
</evidence>
<evidence type="ECO:0000313" key="6">
    <source>
        <dbReference type="EMBL" id="TFK99482.1"/>
    </source>
</evidence>
<gene>
    <name evidence="6" type="ORF">BDV98DRAFT_169300</name>
</gene>
<dbReference type="Proteomes" id="UP000305067">
    <property type="component" value="Unassembled WGS sequence"/>
</dbReference>
<feature type="domain" description="FAD-binding" evidence="5">
    <location>
        <begin position="330"/>
        <end position="373"/>
    </location>
</feature>
<feature type="compositionally biased region" description="Low complexity" evidence="4">
    <location>
        <begin position="381"/>
        <end position="397"/>
    </location>
</feature>
<dbReference type="EMBL" id="ML178833">
    <property type="protein sequence ID" value="TFK99482.1"/>
    <property type="molecule type" value="Genomic_DNA"/>
</dbReference>
<dbReference type="InterPro" id="IPR051104">
    <property type="entry name" value="FAD_monoxygenase"/>
</dbReference>
<evidence type="ECO:0000256" key="1">
    <source>
        <dbReference type="ARBA" id="ARBA00022630"/>
    </source>
</evidence>
<reference evidence="6 7" key="1">
    <citation type="journal article" date="2019" name="Nat. Ecol. Evol.">
        <title>Megaphylogeny resolves global patterns of mushroom evolution.</title>
        <authorList>
            <person name="Varga T."/>
            <person name="Krizsan K."/>
            <person name="Foldi C."/>
            <person name="Dima B."/>
            <person name="Sanchez-Garcia M."/>
            <person name="Sanchez-Ramirez S."/>
            <person name="Szollosi G.J."/>
            <person name="Szarkandi J.G."/>
            <person name="Papp V."/>
            <person name="Albert L."/>
            <person name="Andreopoulos W."/>
            <person name="Angelini C."/>
            <person name="Antonin V."/>
            <person name="Barry K.W."/>
            <person name="Bougher N.L."/>
            <person name="Buchanan P."/>
            <person name="Buyck B."/>
            <person name="Bense V."/>
            <person name="Catcheside P."/>
            <person name="Chovatia M."/>
            <person name="Cooper J."/>
            <person name="Damon W."/>
            <person name="Desjardin D."/>
            <person name="Finy P."/>
            <person name="Geml J."/>
            <person name="Haridas S."/>
            <person name="Hughes K."/>
            <person name="Justo A."/>
            <person name="Karasinski D."/>
            <person name="Kautmanova I."/>
            <person name="Kiss B."/>
            <person name="Kocsube S."/>
            <person name="Kotiranta H."/>
            <person name="LaButti K.M."/>
            <person name="Lechner B.E."/>
            <person name="Liimatainen K."/>
            <person name="Lipzen A."/>
            <person name="Lukacs Z."/>
            <person name="Mihaltcheva S."/>
            <person name="Morgado L.N."/>
            <person name="Niskanen T."/>
            <person name="Noordeloos M.E."/>
            <person name="Ohm R.A."/>
            <person name="Ortiz-Santana B."/>
            <person name="Ovrebo C."/>
            <person name="Racz N."/>
            <person name="Riley R."/>
            <person name="Savchenko A."/>
            <person name="Shiryaev A."/>
            <person name="Soop K."/>
            <person name="Spirin V."/>
            <person name="Szebenyi C."/>
            <person name="Tomsovsky M."/>
            <person name="Tulloss R.E."/>
            <person name="Uehling J."/>
            <person name="Grigoriev I.V."/>
            <person name="Vagvolgyi C."/>
            <person name="Papp T."/>
            <person name="Martin F.M."/>
            <person name="Miettinen O."/>
            <person name="Hibbett D.S."/>
            <person name="Nagy L.G."/>
        </authorList>
    </citation>
    <scope>NUCLEOTIDE SEQUENCE [LARGE SCALE GENOMIC DNA]</scope>
    <source>
        <strain evidence="6 7">CBS 309.79</strain>
    </source>
</reference>
<accession>A0A5C3QBS7</accession>
<dbReference type="SUPFAM" id="SSF54373">
    <property type="entry name" value="FAD-linked reductases, C-terminal domain"/>
    <property type="match status" value="1"/>
</dbReference>
<feature type="domain" description="FAD-binding" evidence="5">
    <location>
        <begin position="8"/>
        <end position="184"/>
    </location>
</feature>
<evidence type="ECO:0000256" key="4">
    <source>
        <dbReference type="SAM" id="MobiDB-lite"/>
    </source>
</evidence>
<evidence type="ECO:0000259" key="5">
    <source>
        <dbReference type="Pfam" id="PF01494"/>
    </source>
</evidence>
<dbReference type="SUPFAM" id="SSF51905">
    <property type="entry name" value="FAD/NAD(P)-binding domain"/>
    <property type="match status" value="1"/>
</dbReference>
<dbReference type="PRINTS" id="PR00420">
    <property type="entry name" value="RNGMNOXGNASE"/>
</dbReference>
<sequence length="505" mass="55305">MSESPLRIAICGGGIGGLIAALTLSRYPDLQVDVYESAAEHGEVGAGIGIWPRPWAVIEQLGIDKELLTKTTVNAQRGSHADRPILYRKADQPQGYSFYRLPSQGTLITLHRVDFQQVLLNAFPKSYKLHLKKRLHSYFTHSSASTSALSPIRLEFADGSHAVCDVLIGADGLDSNVRKTMLQERDRASFDAADSSSASAFHSGPPPRGSRPVWTGGVMYRSMVSAASLRNATAGAHRALKTFVQYVGKGAYVLAYPVTKGHDELINFVAYSVQYEMEGTYRSGPSVGQASREELERMFQGWEGEVGQLCQCLPSKVNKWAIQTVEPLYTFVHGRVALVGDAAHAMTPHQGSGAGQAIEDAYLLCTLIGHVASSSSHHHASSSTRSPPRSDCSSSSSNIHQRLVEALSVYDRVRRPKAQMVAEKSRQNGMWFTLRETDGRELNLGRKSSKSPVVNGAASGGDEAQILADVMERACRGWEWAWRTEEENVGKDVRLALDMLERRPH</sequence>
<keyword evidence="3" id="KW-0560">Oxidoreductase</keyword>
<dbReference type="GO" id="GO:0044550">
    <property type="term" value="P:secondary metabolite biosynthetic process"/>
    <property type="evidence" value="ECO:0007669"/>
    <property type="project" value="TreeGrafter"/>
</dbReference>
<protein>
    <recommendedName>
        <fullName evidence="5">FAD-binding domain-containing protein</fullName>
    </recommendedName>
</protein>
<dbReference type="GO" id="GO:0016491">
    <property type="term" value="F:oxidoreductase activity"/>
    <property type="evidence" value="ECO:0007669"/>
    <property type="project" value="UniProtKB-KW"/>
</dbReference>
<organism evidence="6 7">
    <name type="scientific">Pterulicium gracile</name>
    <dbReference type="NCBI Taxonomy" id="1884261"/>
    <lineage>
        <taxon>Eukaryota</taxon>
        <taxon>Fungi</taxon>
        <taxon>Dikarya</taxon>
        <taxon>Basidiomycota</taxon>
        <taxon>Agaricomycotina</taxon>
        <taxon>Agaricomycetes</taxon>
        <taxon>Agaricomycetidae</taxon>
        <taxon>Agaricales</taxon>
        <taxon>Pleurotineae</taxon>
        <taxon>Pterulaceae</taxon>
        <taxon>Pterulicium</taxon>
    </lineage>
</organism>
<evidence type="ECO:0000256" key="2">
    <source>
        <dbReference type="ARBA" id="ARBA00022827"/>
    </source>
</evidence>
<dbReference type="AlphaFoldDB" id="A0A5C3QBS7"/>
<keyword evidence="7" id="KW-1185">Reference proteome</keyword>
<proteinExistence type="predicted"/>
<dbReference type="Gene3D" id="3.50.50.60">
    <property type="entry name" value="FAD/NAD(P)-binding domain"/>
    <property type="match status" value="1"/>
</dbReference>
<dbReference type="PANTHER" id="PTHR46720:SF3">
    <property type="entry name" value="FAD-BINDING DOMAIN-CONTAINING PROTEIN-RELATED"/>
    <property type="match status" value="1"/>
</dbReference>